<name>A0AC58RZF5_TOBAC</name>
<reference evidence="1" key="1">
    <citation type="journal article" date="2014" name="Nat. Commun.">
        <title>The tobacco genome sequence and its comparison with those of tomato and potato.</title>
        <authorList>
            <person name="Sierro N."/>
            <person name="Battey J.N."/>
            <person name="Ouadi S."/>
            <person name="Bakaher N."/>
            <person name="Bovet L."/>
            <person name="Willig A."/>
            <person name="Goepfert S."/>
            <person name="Peitsch M.C."/>
            <person name="Ivanov N.V."/>
        </authorList>
    </citation>
    <scope>NUCLEOTIDE SEQUENCE [LARGE SCALE GENOMIC DNA]</scope>
</reference>
<dbReference type="Proteomes" id="UP000790787">
    <property type="component" value="Chromosome 1"/>
</dbReference>
<sequence length="133" mass="15786">MEWEQIKEELPLGEWKALTVGKQFGGLGIGNLKIQSKALRMKWLWRLSNEDQLLWGNNIKAKYGQEDKWMTKEVTTPYRFSPWRSIRSMWSELRDDSKIKVFDGNKTRFWKDNWHGVGILDVAFLEVFNLALH</sequence>
<keyword evidence="1" id="KW-1185">Reference proteome</keyword>
<protein>
    <submittedName>
        <fullName evidence="2">Uncharacterized protein LOC142164283</fullName>
    </submittedName>
</protein>
<reference evidence="2" key="2">
    <citation type="submission" date="2025-08" db="UniProtKB">
        <authorList>
            <consortium name="RefSeq"/>
        </authorList>
    </citation>
    <scope>IDENTIFICATION</scope>
    <source>
        <tissue evidence="2">Leaf</tissue>
    </source>
</reference>
<evidence type="ECO:0000313" key="1">
    <source>
        <dbReference type="Proteomes" id="UP000790787"/>
    </source>
</evidence>
<dbReference type="RefSeq" id="XP_075078119.1">
    <property type="nucleotide sequence ID" value="XM_075222018.1"/>
</dbReference>
<accession>A0AC58RZF5</accession>
<gene>
    <name evidence="2" type="primary">LOC142164283</name>
</gene>
<proteinExistence type="predicted"/>
<evidence type="ECO:0000313" key="2">
    <source>
        <dbReference type="RefSeq" id="XP_075078119.1"/>
    </source>
</evidence>
<organism evidence="1 2">
    <name type="scientific">Nicotiana tabacum</name>
    <name type="common">Common tobacco</name>
    <dbReference type="NCBI Taxonomy" id="4097"/>
    <lineage>
        <taxon>Eukaryota</taxon>
        <taxon>Viridiplantae</taxon>
        <taxon>Streptophyta</taxon>
        <taxon>Embryophyta</taxon>
        <taxon>Tracheophyta</taxon>
        <taxon>Spermatophyta</taxon>
        <taxon>Magnoliopsida</taxon>
        <taxon>eudicotyledons</taxon>
        <taxon>Gunneridae</taxon>
        <taxon>Pentapetalae</taxon>
        <taxon>asterids</taxon>
        <taxon>lamiids</taxon>
        <taxon>Solanales</taxon>
        <taxon>Solanaceae</taxon>
        <taxon>Nicotianoideae</taxon>
        <taxon>Nicotianeae</taxon>
        <taxon>Nicotiana</taxon>
    </lineage>
</organism>